<evidence type="ECO:0000259" key="5">
    <source>
        <dbReference type="PROSITE" id="PS50994"/>
    </source>
</evidence>
<feature type="coiled-coil region" evidence="2">
    <location>
        <begin position="1"/>
        <end position="49"/>
    </location>
</feature>
<dbReference type="InterPro" id="IPR001878">
    <property type="entry name" value="Znf_CCHC"/>
</dbReference>
<evidence type="ECO:0000256" key="1">
    <source>
        <dbReference type="PROSITE-ProRule" id="PRU00047"/>
    </source>
</evidence>
<accession>A0ABN9YA48</accession>
<gene>
    <name evidence="6" type="ORF">PCOR1329_LOCUS83959</name>
</gene>
<feature type="region of interest" description="Disordered" evidence="3">
    <location>
        <begin position="828"/>
        <end position="885"/>
    </location>
</feature>
<evidence type="ECO:0000256" key="3">
    <source>
        <dbReference type="SAM" id="MobiDB-lite"/>
    </source>
</evidence>
<dbReference type="PROSITE" id="PS50158">
    <property type="entry name" value="ZF_CCHC"/>
    <property type="match status" value="1"/>
</dbReference>
<feature type="compositionally biased region" description="Low complexity" evidence="3">
    <location>
        <begin position="856"/>
        <end position="875"/>
    </location>
</feature>
<organism evidence="6 7">
    <name type="scientific">Prorocentrum cordatum</name>
    <dbReference type="NCBI Taxonomy" id="2364126"/>
    <lineage>
        <taxon>Eukaryota</taxon>
        <taxon>Sar</taxon>
        <taxon>Alveolata</taxon>
        <taxon>Dinophyceae</taxon>
        <taxon>Prorocentrales</taxon>
        <taxon>Prorocentraceae</taxon>
        <taxon>Prorocentrum</taxon>
    </lineage>
</organism>
<evidence type="ECO:0008006" key="8">
    <source>
        <dbReference type="Google" id="ProtNLM"/>
    </source>
</evidence>
<reference evidence="6" key="1">
    <citation type="submission" date="2023-10" db="EMBL/GenBank/DDBJ databases">
        <authorList>
            <person name="Chen Y."/>
            <person name="Shah S."/>
            <person name="Dougan E. K."/>
            <person name="Thang M."/>
            <person name="Chan C."/>
        </authorList>
    </citation>
    <scope>NUCLEOTIDE SEQUENCE [LARGE SCALE GENOMIC DNA]</scope>
</reference>
<feature type="domain" description="CCHC-type" evidence="4">
    <location>
        <begin position="321"/>
        <end position="336"/>
    </location>
</feature>
<name>A0ABN9YA48_9DINO</name>
<dbReference type="PANTHER" id="PTHR11439:SF463">
    <property type="entry name" value="REVERSE TRANSCRIPTASE TY1_COPIA-TYPE DOMAIN-CONTAINING PROTEIN"/>
    <property type="match status" value="1"/>
</dbReference>
<evidence type="ECO:0000313" key="6">
    <source>
        <dbReference type="EMBL" id="CAK0909591.1"/>
    </source>
</evidence>
<keyword evidence="7" id="KW-1185">Reference proteome</keyword>
<feature type="compositionally biased region" description="Basic and acidic residues" evidence="3">
    <location>
        <begin position="282"/>
        <end position="319"/>
    </location>
</feature>
<dbReference type="PANTHER" id="PTHR11439">
    <property type="entry name" value="GAG-POL-RELATED RETROTRANSPOSON"/>
    <property type="match status" value="1"/>
</dbReference>
<dbReference type="PROSITE" id="PS50994">
    <property type="entry name" value="INTEGRASE"/>
    <property type="match status" value="1"/>
</dbReference>
<dbReference type="Proteomes" id="UP001189429">
    <property type="component" value="Unassembled WGS sequence"/>
</dbReference>
<keyword evidence="1" id="KW-0863">Zinc-finger</keyword>
<dbReference type="EMBL" id="CAUYUJ010022221">
    <property type="protein sequence ID" value="CAK0909591.1"/>
    <property type="molecule type" value="Genomic_DNA"/>
</dbReference>
<sequence length="1564" mass="173201">MEELAQRLQAMEARQQELVQELQRQQQRGQAAEQGLQAAQAELAQLRAAPAAAPQQPLLERLGGATVDTRTLGKPASFSGRREAWREFRFVFHAFACAAHANMAELFTRVEAMGANVVEGQDLDEATAALSRQLYYMLVMTTTDDAHLLLHNVEEGNGAEAWRRLCWEYEPDVRVRHGAVLHALLRREFGKDPNGDLAKEIESFERDVRRHENQSGKVLDEDVKTSTLVGGMQNTKVRDHLLLNAARLDTFQRLRAEVLNFAVAKRTWAQDVDDPMLIGAVKDGKGKTSKGKGKDSKWKGKDSKGKAKTKDTHNPASGKDCHYCGKPNHFKNECRKLKADIKAGKVDANGNTQLALPAPGVPMPMNAAYPALFQPMWYPGLRRSIQLVSGRAVDDPLTVNMIQPAGMIAAVGHGGVELALLDSGSGVVACPADYAPDVPMLPPRRDLRPMVSATSEPIKNYGTKNITYVLDNGEEMAITWNVTNVNCLILSASALRRGGATVVIAPEREMLHTASGGCVDLVMQSDVPWLRPHRSVKVPIGPSDHEKEEHYLTHIPFRSWCSYCTRAAAPDDPHHRTRMPVTMPLKPIVMMDYTFVTDPPFDMMTILTVYDQELGMVLALVVDEKGPIEYAIRSVTEYLGYWGRKAIILRVDGEPAIKALAEAIRIGRADPTVLEMKPRYSPESMGGVENMNKEVKNLLRTIVLYLMDVAKVELHTGHPLVPWLVRHCGWCICMYRVRADGQTGYERLKGRPYTGKIALFGECLWYRSVRRKAIGKRWNKKMLDKVLCTPWLPRLDAQTPAVRPKRYITKAYLDKYGLTPECPGCTGRTTGHSDTCKAPQPAASGPQVEAPPGLPAPAGAAPDADMAAPAEDAAPAAPPGLAPAACDPAVDAEMEAASIAAKREREDLSFQEKVELFESGGADASGPASSRRRVIGALHVCGQPSFAEARSIVTPVAYVATPDIGTQDVKDHKTGEVLDPELVRAGRARDRQNMLDRCLYERVPMKDARGKKVRSMWLDEKRVQDGETTVRSRCVAMEFNMYDRLDTYTATPPLKFIKLIVSRAASIRRPGSNEWTRVLGLYDIVTAFWHADLPLDEPITVIPPRGEEVPGMVWQMLKAMYGTRRASQLFLEFMVKVFDQCGYQVLKTSRQIFYSRQYDSLAGLWGDDIIAEAESEGIDHLDAMISRLCNIKVLPRVGPGCSLMGRYLKRYICYVPGFGYEWNEDPKHVTMLLESTGKLKAKPQGSPCSKHIGRDDPAILDELDGESQTKYRSDTGRVLYVSSGRFDIQYSAKELGEQMSTPRRLGNARLDRCARYLAGCPFLALVFKHEPEAGGSWIPVDSNWAEEPDRYSTHAGCEFVGSHLIESWVVTDQVRALSSAEAELYGIVDGAARGIMTQSLFKEIADLRGAGAAWSVTVGSDASAAIGISSRSGVGKTRHIATRWLWVQDAVREKQIILKKVPGETNIADLGTKALEPKRHQELMKLLPLAKPTCRRFLAVLVALGAAPATQAAQEAQEELTCAVKPQCEDSKLINYMLVALLTWGLVRLWDWARRPRKVQEQVE</sequence>
<feature type="domain" description="Integrase catalytic" evidence="5">
    <location>
        <begin position="580"/>
        <end position="752"/>
    </location>
</feature>
<dbReference type="InterPro" id="IPR001584">
    <property type="entry name" value="Integrase_cat-core"/>
</dbReference>
<keyword evidence="1" id="KW-0862">Zinc</keyword>
<evidence type="ECO:0000259" key="4">
    <source>
        <dbReference type="PROSITE" id="PS50158"/>
    </source>
</evidence>
<keyword evidence="1" id="KW-0479">Metal-binding</keyword>
<feature type="region of interest" description="Disordered" evidence="3">
    <location>
        <begin position="280"/>
        <end position="319"/>
    </location>
</feature>
<evidence type="ECO:0000313" key="7">
    <source>
        <dbReference type="Proteomes" id="UP001189429"/>
    </source>
</evidence>
<feature type="non-terminal residue" evidence="6">
    <location>
        <position position="1564"/>
    </location>
</feature>
<dbReference type="CDD" id="cd09272">
    <property type="entry name" value="RNase_HI_RT_Ty1"/>
    <property type="match status" value="1"/>
</dbReference>
<evidence type="ECO:0000256" key="2">
    <source>
        <dbReference type="SAM" id="Coils"/>
    </source>
</evidence>
<comment type="caution">
    <text evidence="6">The sequence shown here is derived from an EMBL/GenBank/DDBJ whole genome shotgun (WGS) entry which is preliminary data.</text>
</comment>
<keyword evidence="2" id="KW-0175">Coiled coil</keyword>
<protein>
    <recommendedName>
        <fullName evidence="8">Retrovirus-related Pol polyprotein from transposon TNT 1-94</fullName>
    </recommendedName>
</protein>
<proteinExistence type="predicted"/>